<organism evidence="1 2">
    <name type="scientific">Modicella reniformis</name>
    <dbReference type="NCBI Taxonomy" id="1440133"/>
    <lineage>
        <taxon>Eukaryota</taxon>
        <taxon>Fungi</taxon>
        <taxon>Fungi incertae sedis</taxon>
        <taxon>Mucoromycota</taxon>
        <taxon>Mortierellomycotina</taxon>
        <taxon>Mortierellomycetes</taxon>
        <taxon>Mortierellales</taxon>
        <taxon>Mortierellaceae</taxon>
        <taxon>Modicella</taxon>
    </lineage>
</organism>
<dbReference type="AlphaFoldDB" id="A0A9P6MGF2"/>
<dbReference type="OrthoDB" id="2441324at2759"/>
<comment type="caution">
    <text evidence="1">The sequence shown here is derived from an EMBL/GenBank/DDBJ whole genome shotgun (WGS) entry which is preliminary data.</text>
</comment>
<gene>
    <name evidence="1" type="ORF">BGZ65_006316</name>
</gene>
<reference evidence="1" key="1">
    <citation type="journal article" date="2020" name="Fungal Divers.">
        <title>Resolving the Mortierellaceae phylogeny through synthesis of multi-gene phylogenetics and phylogenomics.</title>
        <authorList>
            <person name="Vandepol N."/>
            <person name="Liber J."/>
            <person name="Desiro A."/>
            <person name="Na H."/>
            <person name="Kennedy M."/>
            <person name="Barry K."/>
            <person name="Grigoriev I.V."/>
            <person name="Miller A.N."/>
            <person name="O'Donnell K."/>
            <person name="Stajich J.E."/>
            <person name="Bonito G."/>
        </authorList>
    </citation>
    <scope>NUCLEOTIDE SEQUENCE</scope>
    <source>
        <strain evidence="1">MES-2147</strain>
    </source>
</reference>
<keyword evidence="2" id="KW-1185">Reference proteome</keyword>
<proteinExistence type="predicted"/>
<evidence type="ECO:0000313" key="1">
    <source>
        <dbReference type="EMBL" id="KAF9998157.1"/>
    </source>
</evidence>
<accession>A0A9P6MGF2</accession>
<dbReference type="Proteomes" id="UP000749646">
    <property type="component" value="Unassembled WGS sequence"/>
</dbReference>
<sequence>MELEDSTIATIPNNTIATQLDQGTAALVNELTTAVKAAVAEAPIAVEVPIETLTAAIEAPIAIATTTAAAVEAVEALIAAAPIVENEGNNQGAPAGLEDIKRTQCGVRWNEYAILVHVYRQLLTLPNDACKIPPDEASKVGRRPKVIDENYGIRIKEIVDRMNRDSIPASAVRIQAALKNEFGIEVTLTMLRRDLLRLGLKWVE</sequence>
<dbReference type="EMBL" id="JAAAHW010000899">
    <property type="protein sequence ID" value="KAF9998157.1"/>
    <property type="molecule type" value="Genomic_DNA"/>
</dbReference>
<name>A0A9P6MGF2_9FUNG</name>
<protein>
    <submittedName>
        <fullName evidence="1">Uncharacterized protein</fullName>
    </submittedName>
</protein>
<evidence type="ECO:0000313" key="2">
    <source>
        <dbReference type="Proteomes" id="UP000749646"/>
    </source>
</evidence>
<feature type="non-terminal residue" evidence="1">
    <location>
        <position position="1"/>
    </location>
</feature>